<gene>
    <name evidence="2" type="ORF">DS745_14425</name>
</gene>
<keyword evidence="3" id="KW-1185">Reference proteome</keyword>
<evidence type="ECO:0008006" key="4">
    <source>
        <dbReference type="Google" id="ProtNLM"/>
    </source>
</evidence>
<evidence type="ECO:0000313" key="2">
    <source>
        <dbReference type="EMBL" id="RXI99422.1"/>
    </source>
</evidence>
<feature type="region of interest" description="Disordered" evidence="1">
    <location>
        <begin position="107"/>
        <end position="195"/>
    </location>
</feature>
<organism evidence="2 3">
    <name type="scientific">Anaerobacillus alkaliphilus</name>
    <dbReference type="NCBI Taxonomy" id="1548597"/>
    <lineage>
        <taxon>Bacteria</taxon>
        <taxon>Bacillati</taxon>
        <taxon>Bacillota</taxon>
        <taxon>Bacilli</taxon>
        <taxon>Bacillales</taxon>
        <taxon>Bacillaceae</taxon>
        <taxon>Anaerobacillus</taxon>
    </lineage>
</organism>
<protein>
    <recommendedName>
        <fullName evidence="4">YqfQ-like protein</fullName>
    </recommendedName>
</protein>
<dbReference type="EMBL" id="QOUX01000045">
    <property type="protein sequence ID" value="RXI99422.1"/>
    <property type="molecule type" value="Genomic_DNA"/>
</dbReference>
<dbReference type="Pfam" id="PF14181">
    <property type="entry name" value="YqfQ"/>
    <property type="match status" value="1"/>
</dbReference>
<dbReference type="OrthoDB" id="2860117at2"/>
<reference evidence="2 3" key="1">
    <citation type="journal article" date="2019" name="Int. J. Syst. Evol. Microbiol.">
        <title>Anaerobacillus alkaliphilus sp. nov., a novel alkaliphilic and moderately halophilic bacterium.</title>
        <authorList>
            <person name="Borsodi A.K."/>
            <person name="Aszalos J.M."/>
            <person name="Bihari P."/>
            <person name="Nagy I."/>
            <person name="Schumann P."/>
            <person name="Sproer C."/>
            <person name="Kovacs A.L."/>
            <person name="Boka K."/>
            <person name="Dobosy P."/>
            <person name="Ovari M."/>
            <person name="Szili-Kovacs T."/>
            <person name="Toth E."/>
        </authorList>
    </citation>
    <scope>NUCLEOTIDE SEQUENCE [LARGE SCALE GENOMIC DNA]</scope>
    <source>
        <strain evidence="2 3">B16-10</strain>
    </source>
</reference>
<dbReference type="AlphaFoldDB" id="A0A4Q0VRA3"/>
<feature type="compositionally biased region" description="Acidic residues" evidence="1">
    <location>
        <begin position="113"/>
        <end position="131"/>
    </location>
</feature>
<dbReference type="InterPro" id="IPR025571">
    <property type="entry name" value="YqfQ"/>
</dbReference>
<sequence>MEHMFPMPTPQMPPVSPGASMLTRGMLQGGASQLSNLPLQQGVMGQSGGLLSKLFGGAQAGGGGFTNILGMLQNAQKAIGVFQQVSPMVQQYAPFVKSLPSLISMMRNTGGSEDNELEPTESIAIEDDDNEKESYNEVKVRKKKKKKSSNNIKIKEKPVQKSTKKNTRTQSKQRDKNSNQPTKSTGSIPAPKLYI</sequence>
<evidence type="ECO:0000256" key="1">
    <source>
        <dbReference type="SAM" id="MobiDB-lite"/>
    </source>
</evidence>
<proteinExistence type="predicted"/>
<name>A0A4Q0VRA3_9BACI</name>
<feature type="compositionally biased region" description="Polar residues" evidence="1">
    <location>
        <begin position="178"/>
        <end position="187"/>
    </location>
</feature>
<comment type="caution">
    <text evidence="2">The sequence shown here is derived from an EMBL/GenBank/DDBJ whole genome shotgun (WGS) entry which is preliminary data.</text>
</comment>
<accession>A0A4Q0VRA3</accession>
<dbReference type="Proteomes" id="UP000290649">
    <property type="component" value="Unassembled WGS sequence"/>
</dbReference>
<evidence type="ECO:0000313" key="3">
    <source>
        <dbReference type="Proteomes" id="UP000290649"/>
    </source>
</evidence>